<sequence length="811" mass="93079">MNHHGHEFPAVRKLFREEPGDKIYRVVYASRHQQSGREPDVVLCHIFGSKLEIQFIPISEFRARCMQDYTGKGRLVAVDARDDPYGPFRRNHRATPGNERQSDLNWKRIRDFVNNSALFYRALRSGSDRKNILQDVADKVGLCLQGIRKLHREYLQRGMSASAVAAELWRSGRRHQPPRYVEGGDAVPTTVTRNYVNRPGRKPSRAGSHAVRTTALERLFEQYIDIYLTNRFGPWSVDVSDELMLEIRRFNRDAIFPSTRKKSGKKAGRKSRKRWPKSSKNQAGKRRRLTWQDLVDHLNYVCRCVHIARDPTGQIIELELAPFGIVSLRQLTYYYQTRVPIEVRKMRDMGAKQYAGHGRPIHGHALQHSVGPGNEYMIDATIADIYLVAAYDRTVVVKRPTVYLAMDVWSRMIVGFHVSFDPPSFDSVALMLENIALPKNELCARYGIQIDPSLWPCNYLPTSGFVADRGSDFMKNLAWMAVNKLLSIPISNARAWDPTMRALIERRFGILPAHYQSASFGVVDLDAATRGAPRYLWEATLTITEFIKRLVRAILRYNQTPIGRRKSPPEMVALGLADTPLNRWNWGLETLTGSLRSHSIDEIRCATWPTESAKPTRQGLQWRDMYYTSPFIESNLIHCWRRNSKKMVSIQFNPNDPSQIILPGNDSVEYARLAGTNQQSPAGWTLMEWELYRNQQDRLDREQHHALQAQRVMDLLNNAEENQRARQEQKIALQMAGLEHPMQQERAAARRGVRKDAARGPDFGHFRRERDASGKAADDVEAKREAPKVAEDHGEIIEKALENSRRILDGN</sequence>
<dbReference type="KEGG" id="pacp:FAZ97_15720"/>
<feature type="compositionally biased region" description="Basic and acidic residues" evidence="1">
    <location>
        <begin position="754"/>
        <end position="795"/>
    </location>
</feature>
<dbReference type="SUPFAM" id="SSF53098">
    <property type="entry name" value="Ribonuclease H-like"/>
    <property type="match status" value="1"/>
</dbReference>
<feature type="region of interest" description="Disordered" evidence="1">
    <location>
        <begin position="258"/>
        <end position="286"/>
    </location>
</feature>
<dbReference type="EMBL" id="CP046910">
    <property type="protein sequence ID" value="QGZ56434.1"/>
    <property type="molecule type" value="Genomic_DNA"/>
</dbReference>
<feature type="domain" description="Integrase catalytic" evidence="2">
    <location>
        <begin position="368"/>
        <end position="588"/>
    </location>
</feature>
<dbReference type="GO" id="GO:0003676">
    <property type="term" value="F:nucleic acid binding"/>
    <property type="evidence" value="ECO:0007669"/>
    <property type="project" value="InterPro"/>
</dbReference>
<dbReference type="InterPro" id="IPR012337">
    <property type="entry name" value="RNaseH-like_sf"/>
</dbReference>
<evidence type="ECO:0000259" key="2">
    <source>
        <dbReference type="PROSITE" id="PS50994"/>
    </source>
</evidence>
<dbReference type="InterPro" id="IPR036397">
    <property type="entry name" value="RNaseH_sf"/>
</dbReference>
<organism evidence="3 4">
    <name type="scientific">Paraburkholderia acidiphila</name>
    <dbReference type="NCBI Taxonomy" id="2571747"/>
    <lineage>
        <taxon>Bacteria</taxon>
        <taxon>Pseudomonadati</taxon>
        <taxon>Pseudomonadota</taxon>
        <taxon>Betaproteobacteria</taxon>
        <taxon>Burkholderiales</taxon>
        <taxon>Burkholderiaceae</taxon>
        <taxon>Paraburkholderia</taxon>
    </lineage>
</organism>
<dbReference type="Proteomes" id="UP000434209">
    <property type="component" value="Chromosome 2"/>
</dbReference>
<protein>
    <recommendedName>
        <fullName evidence="2">Integrase catalytic domain-containing protein</fullName>
    </recommendedName>
</protein>
<evidence type="ECO:0000313" key="3">
    <source>
        <dbReference type="EMBL" id="QGZ56434.1"/>
    </source>
</evidence>
<dbReference type="RefSeq" id="WP_158759396.1">
    <property type="nucleotide sequence ID" value="NZ_CP046910.1"/>
</dbReference>
<feature type="compositionally biased region" description="Basic residues" evidence="1">
    <location>
        <begin position="259"/>
        <end position="286"/>
    </location>
</feature>
<accession>A0A7Z2G7X5</accession>
<evidence type="ECO:0000256" key="1">
    <source>
        <dbReference type="SAM" id="MobiDB-lite"/>
    </source>
</evidence>
<feature type="region of interest" description="Disordered" evidence="1">
    <location>
        <begin position="177"/>
        <end position="209"/>
    </location>
</feature>
<reference evidence="3 4" key="1">
    <citation type="submission" date="2019-12" db="EMBL/GenBank/DDBJ databases">
        <title>Paraburkholderia acidiphila 7Q-K02 sp. nov and Paraburkholderia acidisoli DHF22 sp. nov., two strains isolated from forest soil.</title>
        <authorList>
            <person name="Gao Z."/>
            <person name="Qiu L."/>
        </authorList>
    </citation>
    <scope>NUCLEOTIDE SEQUENCE [LARGE SCALE GENOMIC DNA]</scope>
    <source>
        <strain evidence="3 4">7Q-K02</strain>
    </source>
</reference>
<proteinExistence type="predicted"/>
<dbReference type="PROSITE" id="PS50994">
    <property type="entry name" value="INTEGRASE"/>
    <property type="match status" value="1"/>
</dbReference>
<dbReference type="AlphaFoldDB" id="A0A7Z2G7X5"/>
<keyword evidence="4" id="KW-1185">Reference proteome</keyword>
<dbReference type="GO" id="GO:0015074">
    <property type="term" value="P:DNA integration"/>
    <property type="evidence" value="ECO:0007669"/>
    <property type="project" value="InterPro"/>
</dbReference>
<dbReference type="OrthoDB" id="5439087at2"/>
<dbReference type="Gene3D" id="3.30.420.10">
    <property type="entry name" value="Ribonuclease H-like superfamily/Ribonuclease H"/>
    <property type="match status" value="1"/>
</dbReference>
<evidence type="ECO:0000313" key="4">
    <source>
        <dbReference type="Proteomes" id="UP000434209"/>
    </source>
</evidence>
<feature type="region of interest" description="Disordered" evidence="1">
    <location>
        <begin position="746"/>
        <end position="795"/>
    </location>
</feature>
<gene>
    <name evidence="3" type="ORF">FAZ97_15720</name>
</gene>
<name>A0A7Z2G7X5_9BURK</name>
<dbReference type="InterPro" id="IPR001584">
    <property type="entry name" value="Integrase_cat-core"/>
</dbReference>